<proteinExistence type="predicted"/>
<dbReference type="RefSeq" id="WP_248825108.1">
    <property type="nucleotide sequence ID" value="NZ_JALKFT010000012.1"/>
</dbReference>
<dbReference type="Pfam" id="PF19955">
    <property type="entry name" value="EAD1"/>
    <property type="match status" value="1"/>
</dbReference>
<feature type="region of interest" description="Disordered" evidence="1">
    <location>
        <begin position="139"/>
        <end position="163"/>
    </location>
</feature>
<accession>A0ABT0JZ40</accession>
<evidence type="ECO:0000259" key="2">
    <source>
        <dbReference type="Pfam" id="PF19955"/>
    </source>
</evidence>
<dbReference type="InterPro" id="IPR045430">
    <property type="entry name" value="EAD1"/>
</dbReference>
<dbReference type="Proteomes" id="UP001201873">
    <property type="component" value="Unassembled WGS sequence"/>
</dbReference>
<keyword evidence="4" id="KW-1185">Reference proteome</keyword>
<organism evidence="3 4">
    <name type="scientific">Frankia umida</name>
    <dbReference type="NCBI Taxonomy" id="573489"/>
    <lineage>
        <taxon>Bacteria</taxon>
        <taxon>Bacillati</taxon>
        <taxon>Actinomycetota</taxon>
        <taxon>Actinomycetes</taxon>
        <taxon>Frankiales</taxon>
        <taxon>Frankiaceae</taxon>
        <taxon>Frankia</taxon>
    </lineage>
</organism>
<evidence type="ECO:0000256" key="1">
    <source>
        <dbReference type="SAM" id="MobiDB-lite"/>
    </source>
</evidence>
<comment type="caution">
    <text evidence="3">The sequence shown here is derived from an EMBL/GenBank/DDBJ whole genome shotgun (WGS) entry which is preliminary data.</text>
</comment>
<evidence type="ECO:0000313" key="4">
    <source>
        <dbReference type="Proteomes" id="UP001201873"/>
    </source>
</evidence>
<feature type="domain" description="Effector-associated" evidence="2">
    <location>
        <begin position="4"/>
        <end position="72"/>
    </location>
</feature>
<sequence length="187" mass="19828">MNSGLSEQEIAHFASLFHRPEHVRRILLLAGLPPANQPVWREGSAQDYWREISFLLSAGILVGGRNSLFTAADQLTRSAAPGAVGPTSVPTEVTAEAGFPGVAVYNSIGVMITHGGTMINDFRGAEMPAERPVDPGARTGIASSAPTSLIGGRTRTGGGAGSRLSFGRWLSTFGRRADQSCRPRRSR</sequence>
<name>A0ABT0JZ40_9ACTN</name>
<protein>
    <submittedName>
        <fullName evidence="3">Effector-associated domain EAD1-containing protein</fullName>
    </submittedName>
</protein>
<evidence type="ECO:0000313" key="3">
    <source>
        <dbReference type="EMBL" id="MCK9876811.1"/>
    </source>
</evidence>
<reference evidence="3 4" key="1">
    <citation type="submission" date="2022-04" db="EMBL/GenBank/DDBJ databases">
        <title>Genome diversity in the genus Frankia.</title>
        <authorList>
            <person name="Carlos-Shanley C."/>
            <person name="Hahn D."/>
        </authorList>
    </citation>
    <scope>NUCLEOTIDE SEQUENCE [LARGE SCALE GENOMIC DNA]</scope>
    <source>
        <strain evidence="3 4">Ag45/Mut15</strain>
    </source>
</reference>
<dbReference type="EMBL" id="JALKFT010000012">
    <property type="protein sequence ID" value="MCK9876811.1"/>
    <property type="molecule type" value="Genomic_DNA"/>
</dbReference>
<gene>
    <name evidence="3" type="ORF">MXD59_13650</name>
</gene>